<gene>
    <name evidence="11" type="ordered locus">Arnit_1864</name>
</gene>
<dbReference type="OrthoDB" id="4279at2"/>
<dbReference type="RefSeq" id="WP_013135663.1">
    <property type="nucleotide sequence ID" value="NC_014166.1"/>
</dbReference>
<dbReference type="PANTHER" id="PTHR30616">
    <property type="entry name" value="UNCHARACTERIZED PROTEIN YFIH"/>
    <property type="match status" value="1"/>
</dbReference>
<dbReference type="AlphaFoldDB" id="D5V1T4"/>
<evidence type="ECO:0000256" key="10">
    <source>
        <dbReference type="RuleBase" id="RU361274"/>
    </source>
</evidence>
<keyword evidence="6" id="KW-0862">Zinc</keyword>
<dbReference type="KEGG" id="ant:Arnit_1864"/>
<dbReference type="HOGENOM" id="CLU_065784_0_0_7"/>
<evidence type="ECO:0000256" key="7">
    <source>
        <dbReference type="ARBA" id="ARBA00047989"/>
    </source>
</evidence>
<evidence type="ECO:0000256" key="5">
    <source>
        <dbReference type="ARBA" id="ARBA00022801"/>
    </source>
</evidence>
<comment type="catalytic activity">
    <reaction evidence="7">
        <text>adenosine + H2O + H(+) = inosine + NH4(+)</text>
        <dbReference type="Rhea" id="RHEA:24408"/>
        <dbReference type="ChEBI" id="CHEBI:15377"/>
        <dbReference type="ChEBI" id="CHEBI:15378"/>
        <dbReference type="ChEBI" id="CHEBI:16335"/>
        <dbReference type="ChEBI" id="CHEBI:17596"/>
        <dbReference type="ChEBI" id="CHEBI:28938"/>
        <dbReference type="EC" id="3.5.4.4"/>
    </reaction>
    <physiologicalReaction direction="left-to-right" evidence="7">
        <dbReference type="Rhea" id="RHEA:24409"/>
    </physiologicalReaction>
</comment>
<organism evidence="11 12">
    <name type="scientific">Arcobacter nitrofigilis (strain ATCC 33309 / DSM 7299 / CCUG 15893 / LMG 7604 / NCTC 12251 / CI)</name>
    <name type="common">Campylobacter nitrofigilis</name>
    <dbReference type="NCBI Taxonomy" id="572480"/>
    <lineage>
        <taxon>Bacteria</taxon>
        <taxon>Pseudomonadati</taxon>
        <taxon>Campylobacterota</taxon>
        <taxon>Epsilonproteobacteria</taxon>
        <taxon>Campylobacterales</taxon>
        <taxon>Arcobacteraceae</taxon>
        <taxon>Arcobacter</taxon>
    </lineage>
</organism>
<keyword evidence="12" id="KW-1185">Reference proteome</keyword>
<dbReference type="CDD" id="cd16833">
    <property type="entry name" value="YfiH"/>
    <property type="match status" value="1"/>
</dbReference>
<protein>
    <recommendedName>
        <fullName evidence="10">Purine nucleoside phosphorylase</fullName>
    </recommendedName>
</protein>
<dbReference type="GO" id="GO:0017061">
    <property type="term" value="F:S-methyl-5-thioadenosine phosphorylase activity"/>
    <property type="evidence" value="ECO:0007669"/>
    <property type="project" value="UniProtKB-EC"/>
</dbReference>
<dbReference type="SUPFAM" id="SSF64438">
    <property type="entry name" value="CNF1/YfiH-like putative cysteine hydrolases"/>
    <property type="match status" value="1"/>
</dbReference>
<dbReference type="STRING" id="572480.Arnit_1864"/>
<accession>D5V1T4</accession>
<reference evidence="11 12" key="1">
    <citation type="journal article" date="2010" name="Stand. Genomic Sci.">
        <title>Complete genome sequence of Arcobacter nitrofigilis type strain (CI).</title>
        <authorList>
            <person name="Pati A."/>
            <person name="Gronow S."/>
            <person name="Lapidus A."/>
            <person name="Copeland A."/>
            <person name="Glavina Del Rio T."/>
            <person name="Nolan M."/>
            <person name="Lucas S."/>
            <person name="Tice H."/>
            <person name="Cheng J.F."/>
            <person name="Han C."/>
            <person name="Chertkov O."/>
            <person name="Bruce D."/>
            <person name="Tapia R."/>
            <person name="Goodwin L."/>
            <person name="Pitluck S."/>
            <person name="Liolios K."/>
            <person name="Ivanova N."/>
            <person name="Mavromatis K."/>
            <person name="Chen A."/>
            <person name="Palaniappan K."/>
            <person name="Land M."/>
            <person name="Hauser L."/>
            <person name="Chang Y.J."/>
            <person name="Jeffries C.D."/>
            <person name="Detter J.C."/>
            <person name="Rohde M."/>
            <person name="Goker M."/>
            <person name="Bristow J."/>
            <person name="Eisen J.A."/>
            <person name="Markowitz V."/>
            <person name="Hugenholtz P."/>
            <person name="Klenk H.P."/>
            <person name="Kyrpides N.C."/>
        </authorList>
    </citation>
    <scope>NUCLEOTIDE SEQUENCE [LARGE SCALE GENOMIC DNA]</scope>
    <source>
        <strain evidence="12">ATCC 33309 / DSM 7299 / CCUG 15893 / LMG 7604 / NCTC 12251 / CI</strain>
    </source>
</reference>
<comment type="catalytic activity">
    <reaction evidence="9">
        <text>S-methyl-5'-thioadenosine + phosphate = 5-(methylsulfanyl)-alpha-D-ribose 1-phosphate + adenine</text>
        <dbReference type="Rhea" id="RHEA:11852"/>
        <dbReference type="ChEBI" id="CHEBI:16708"/>
        <dbReference type="ChEBI" id="CHEBI:17509"/>
        <dbReference type="ChEBI" id="CHEBI:43474"/>
        <dbReference type="ChEBI" id="CHEBI:58533"/>
        <dbReference type="EC" id="2.4.2.28"/>
    </reaction>
    <physiologicalReaction direction="left-to-right" evidence="9">
        <dbReference type="Rhea" id="RHEA:11853"/>
    </physiologicalReaction>
</comment>
<keyword evidence="5" id="KW-0378">Hydrolase</keyword>
<dbReference type="GO" id="GO:0005507">
    <property type="term" value="F:copper ion binding"/>
    <property type="evidence" value="ECO:0007669"/>
    <property type="project" value="TreeGrafter"/>
</dbReference>
<dbReference type="EMBL" id="CP001999">
    <property type="protein sequence ID" value="ADG93518.1"/>
    <property type="molecule type" value="Genomic_DNA"/>
</dbReference>
<comment type="similarity">
    <text evidence="2 10">Belongs to the purine nucleoside phosphorylase YfiH/LACC1 family.</text>
</comment>
<evidence type="ECO:0000256" key="1">
    <source>
        <dbReference type="ARBA" id="ARBA00000553"/>
    </source>
</evidence>
<dbReference type="eggNOG" id="COG1496">
    <property type="taxonomic scope" value="Bacteria"/>
</dbReference>
<dbReference type="InterPro" id="IPR011324">
    <property type="entry name" value="Cytotoxic_necrot_fac-like_cat"/>
</dbReference>
<evidence type="ECO:0000256" key="8">
    <source>
        <dbReference type="ARBA" id="ARBA00048968"/>
    </source>
</evidence>
<proteinExistence type="inferred from homology"/>
<evidence type="ECO:0000256" key="9">
    <source>
        <dbReference type="ARBA" id="ARBA00049893"/>
    </source>
</evidence>
<name>D5V1T4_ARCNC</name>
<evidence type="ECO:0000313" key="12">
    <source>
        <dbReference type="Proteomes" id="UP000000939"/>
    </source>
</evidence>
<keyword evidence="4" id="KW-0479">Metal-binding</keyword>
<comment type="catalytic activity">
    <reaction evidence="8">
        <text>adenosine + phosphate = alpha-D-ribose 1-phosphate + adenine</text>
        <dbReference type="Rhea" id="RHEA:27642"/>
        <dbReference type="ChEBI" id="CHEBI:16335"/>
        <dbReference type="ChEBI" id="CHEBI:16708"/>
        <dbReference type="ChEBI" id="CHEBI:43474"/>
        <dbReference type="ChEBI" id="CHEBI:57720"/>
        <dbReference type="EC" id="2.4.2.1"/>
    </reaction>
    <physiologicalReaction direction="left-to-right" evidence="8">
        <dbReference type="Rhea" id="RHEA:27643"/>
    </physiologicalReaction>
</comment>
<sequence>MSTILKIITTTIDGNMAYHVNDVKSSVDDNRLALSKKYNFDNDNLRYMNQVHGENIEIVDLKSPLLIDNCDALITKEKNLPIMVMVADCIPIFLSDENKKVIAVVHAGRNSTFLNIVQKTALKMINELGCKAENISAYLGPSIQKCCYEVSKELEAIAIKSFGKEFSTNRYLDLQGINIKQLNDIGICNIETSSICTKCSNKPFFSYRKDKDCGRFSIVGIIK</sequence>
<dbReference type="PANTHER" id="PTHR30616:SF2">
    <property type="entry name" value="PURINE NUCLEOSIDE PHOSPHORYLASE LACC1"/>
    <property type="match status" value="1"/>
</dbReference>
<evidence type="ECO:0000256" key="6">
    <source>
        <dbReference type="ARBA" id="ARBA00022833"/>
    </source>
</evidence>
<evidence type="ECO:0000256" key="4">
    <source>
        <dbReference type="ARBA" id="ARBA00022723"/>
    </source>
</evidence>
<keyword evidence="3" id="KW-0808">Transferase</keyword>
<evidence type="ECO:0000256" key="3">
    <source>
        <dbReference type="ARBA" id="ARBA00022679"/>
    </source>
</evidence>
<dbReference type="NCBIfam" id="TIGR00726">
    <property type="entry name" value="peptidoglycan editing factor PgeF"/>
    <property type="match status" value="1"/>
</dbReference>
<evidence type="ECO:0000313" key="11">
    <source>
        <dbReference type="EMBL" id="ADG93518.1"/>
    </source>
</evidence>
<dbReference type="Gene3D" id="3.60.140.10">
    <property type="entry name" value="CNF1/YfiH-like putative cysteine hydrolases"/>
    <property type="match status" value="1"/>
</dbReference>
<dbReference type="InterPro" id="IPR038371">
    <property type="entry name" value="Cu_polyphenol_OxRdtase_sf"/>
</dbReference>
<comment type="catalytic activity">
    <reaction evidence="1">
        <text>inosine + phosphate = alpha-D-ribose 1-phosphate + hypoxanthine</text>
        <dbReference type="Rhea" id="RHEA:27646"/>
        <dbReference type="ChEBI" id="CHEBI:17368"/>
        <dbReference type="ChEBI" id="CHEBI:17596"/>
        <dbReference type="ChEBI" id="CHEBI:43474"/>
        <dbReference type="ChEBI" id="CHEBI:57720"/>
        <dbReference type="EC" id="2.4.2.1"/>
    </reaction>
    <physiologicalReaction direction="left-to-right" evidence="1">
        <dbReference type="Rhea" id="RHEA:27647"/>
    </physiologicalReaction>
</comment>
<evidence type="ECO:0000256" key="2">
    <source>
        <dbReference type="ARBA" id="ARBA00007353"/>
    </source>
</evidence>
<dbReference type="Proteomes" id="UP000000939">
    <property type="component" value="Chromosome"/>
</dbReference>
<dbReference type="GO" id="GO:0016787">
    <property type="term" value="F:hydrolase activity"/>
    <property type="evidence" value="ECO:0007669"/>
    <property type="project" value="UniProtKB-KW"/>
</dbReference>
<dbReference type="Pfam" id="PF02578">
    <property type="entry name" value="Cu-oxidase_4"/>
    <property type="match status" value="1"/>
</dbReference>
<dbReference type="InterPro" id="IPR003730">
    <property type="entry name" value="Cu_polyphenol_OxRdtase"/>
</dbReference>